<feature type="domain" description="C2H2-type" evidence="2">
    <location>
        <begin position="243"/>
        <end position="265"/>
    </location>
</feature>
<dbReference type="SUPFAM" id="SSF57667">
    <property type="entry name" value="beta-beta-alpha zinc fingers"/>
    <property type="match status" value="2"/>
</dbReference>
<proteinExistence type="predicted"/>
<sequence>MEFSSQAREGGAALVPSARFSSGTADGYFDARELRAGYVDMADEIRRTELTWDAVSDGEVLQRELIKGRIRGEIILRELARVRLLEEEVRRELEMERALAMRKPHNGLVSSFGVGPKASDDMVVWSHLGEDMIKESVGADRRDREDLFGGQMLVEKRSPTNVLHIDHEKASPVSVFGPKIVEKRSPTNVPHIDHGMNSAVLTFSANGERSTAGVGGIKRRACELLPGIARKKAGGPAEHDWSCAICQVSVTSRETLNEHLKGRRHKANAELMGIIKKTGVSTSTKRAAGPSAVVKDMVLKVSKSNVNGKHPLNEAKGISQLQKQQKAARLWCELCKVECNSDTALATHLGGKKHRTKLRKSKSATRNLLLRRKEMFQVQSSEARDEVKAESPSTDEVTGVVEDSKVEKAGIC</sequence>
<reference evidence="3" key="1">
    <citation type="submission" date="2017-07" db="EMBL/GenBank/DDBJ databases">
        <title>Taro Niue Genome Assembly and Annotation.</title>
        <authorList>
            <person name="Atibalentja N."/>
            <person name="Keating K."/>
            <person name="Fields C.J."/>
        </authorList>
    </citation>
    <scope>NUCLEOTIDE SEQUENCE</scope>
    <source>
        <strain evidence="3">Niue_2</strain>
        <tissue evidence="3">Leaf</tissue>
    </source>
</reference>
<evidence type="ECO:0000313" key="4">
    <source>
        <dbReference type="Proteomes" id="UP000652761"/>
    </source>
</evidence>
<dbReference type="SMART" id="SM00451">
    <property type="entry name" value="ZnF_U1"/>
    <property type="match status" value="2"/>
</dbReference>
<dbReference type="OrthoDB" id="434647at2759"/>
<dbReference type="PROSITE" id="PS00028">
    <property type="entry name" value="ZINC_FINGER_C2H2_1"/>
    <property type="match status" value="1"/>
</dbReference>
<feature type="region of interest" description="Disordered" evidence="1">
    <location>
        <begin position="378"/>
        <end position="412"/>
    </location>
</feature>
<evidence type="ECO:0000313" key="3">
    <source>
        <dbReference type="EMBL" id="MQM03875.1"/>
    </source>
</evidence>
<dbReference type="InterPro" id="IPR036236">
    <property type="entry name" value="Znf_C2H2_sf"/>
</dbReference>
<evidence type="ECO:0000256" key="1">
    <source>
        <dbReference type="SAM" id="MobiDB-lite"/>
    </source>
</evidence>
<evidence type="ECO:0000259" key="2">
    <source>
        <dbReference type="PROSITE" id="PS00028"/>
    </source>
</evidence>
<protein>
    <recommendedName>
        <fullName evidence="2">C2H2-type domain-containing protein</fullName>
    </recommendedName>
</protein>
<dbReference type="EMBL" id="NMUH01003111">
    <property type="protein sequence ID" value="MQM03875.1"/>
    <property type="molecule type" value="Genomic_DNA"/>
</dbReference>
<gene>
    <name evidence="3" type="ORF">Taro_036662</name>
</gene>
<dbReference type="Pfam" id="PF12874">
    <property type="entry name" value="zf-met"/>
    <property type="match status" value="2"/>
</dbReference>
<dbReference type="AlphaFoldDB" id="A0A843WGZ3"/>
<feature type="compositionally biased region" description="Basic and acidic residues" evidence="1">
    <location>
        <begin position="402"/>
        <end position="412"/>
    </location>
</feature>
<comment type="caution">
    <text evidence="3">The sequence shown here is derived from an EMBL/GenBank/DDBJ whole genome shotgun (WGS) entry which is preliminary data.</text>
</comment>
<dbReference type="InterPro" id="IPR003604">
    <property type="entry name" value="Matrin/U1-like-C_Znf_C2H2"/>
</dbReference>
<keyword evidence="4" id="KW-1185">Reference proteome</keyword>
<dbReference type="Gene3D" id="3.30.160.60">
    <property type="entry name" value="Classic Zinc Finger"/>
    <property type="match status" value="2"/>
</dbReference>
<dbReference type="SMART" id="SM00355">
    <property type="entry name" value="ZnF_C2H2"/>
    <property type="match status" value="2"/>
</dbReference>
<name>A0A843WGZ3_COLES</name>
<organism evidence="3 4">
    <name type="scientific">Colocasia esculenta</name>
    <name type="common">Wild taro</name>
    <name type="synonym">Arum esculentum</name>
    <dbReference type="NCBI Taxonomy" id="4460"/>
    <lineage>
        <taxon>Eukaryota</taxon>
        <taxon>Viridiplantae</taxon>
        <taxon>Streptophyta</taxon>
        <taxon>Embryophyta</taxon>
        <taxon>Tracheophyta</taxon>
        <taxon>Spermatophyta</taxon>
        <taxon>Magnoliopsida</taxon>
        <taxon>Liliopsida</taxon>
        <taxon>Araceae</taxon>
        <taxon>Aroideae</taxon>
        <taxon>Colocasieae</taxon>
        <taxon>Colocasia</taxon>
    </lineage>
</organism>
<accession>A0A843WGZ3</accession>
<dbReference type="PANTHER" id="PTHR47487">
    <property type="entry name" value="OS06G0651300 PROTEIN-RELATED"/>
    <property type="match status" value="1"/>
</dbReference>
<dbReference type="InterPro" id="IPR013087">
    <property type="entry name" value="Znf_C2H2_type"/>
</dbReference>
<dbReference type="GO" id="GO:0003676">
    <property type="term" value="F:nucleic acid binding"/>
    <property type="evidence" value="ECO:0007669"/>
    <property type="project" value="InterPro"/>
</dbReference>
<dbReference type="GO" id="GO:0008270">
    <property type="term" value="F:zinc ion binding"/>
    <property type="evidence" value="ECO:0007669"/>
    <property type="project" value="InterPro"/>
</dbReference>
<dbReference type="Proteomes" id="UP000652761">
    <property type="component" value="Unassembled WGS sequence"/>
</dbReference>
<dbReference type="PANTHER" id="PTHR47487:SF8">
    <property type="entry name" value="OS08G0270900 PROTEIN"/>
    <property type="match status" value="1"/>
</dbReference>